<proteinExistence type="predicted"/>
<comment type="caution">
    <text evidence="1">The sequence shown here is derived from an EMBL/GenBank/DDBJ whole genome shotgun (WGS) entry which is preliminary data.</text>
</comment>
<evidence type="ECO:0000313" key="2">
    <source>
        <dbReference type="Proteomes" id="UP001229421"/>
    </source>
</evidence>
<dbReference type="EMBL" id="JAUHHV010000001">
    <property type="protein sequence ID" value="KAK1434864.1"/>
    <property type="molecule type" value="Genomic_DNA"/>
</dbReference>
<gene>
    <name evidence="1" type="ORF">QVD17_00618</name>
</gene>
<sequence>MTLVKTCLRWNEDAFENAWFKSTGTTDFDVKCAKHTGLELLHSCVLSDSLGFAGSLLITLTVSLNG</sequence>
<protein>
    <submittedName>
        <fullName evidence="1">Uncharacterized protein</fullName>
    </submittedName>
</protein>
<accession>A0AAD8L3J0</accession>
<keyword evidence="2" id="KW-1185">Reference proteome</keyword>
<name>A0AAD8L3J0_TARER</name>
<dbReference type="AlphaFoldDB" id="A0AAD8L3J0"/>
<reference evidence="1" key="1">
    <citation type="journal article" date="2023" name="bioRxiv">
        <title>Improved chromosome-level genome assembly for marigold (Tagetes erecta).</title>
        <authorList>
            <person name="Jiang F."/>
            <person name="Yuan L."/>
            <person name="Wang S."/>
            <person name="Wang H."/>
            <person name="Xu D."/>
            <person name="Wang A."/>
            <person name="Fan W."/>
        </authorList>
    </citation>
    <scope>NUCLEOTIDE SEQUENCE</scope>
    <source>
        <strain evidence="1">WSJ</strain>
        <tissue evidence="1">Leaf</tissue>
    </source>
</reference>
<dbReference type="Proteomes" id="UP001229421">
    <property type="component" value="Unassembled WGS sequence"/>
</dbReference>
<evidence type="ECO:0000313" key="1">
    <source>
        <dbReference type="EMBL" id="KAK1434864.1"/>
    </source>
</evidence>
<organism evidence="1 2">
    <name type="scientific">Tagetes erecta</name>
    <name type="common">African marigold</name>
    <dbReference type="NCBI Taxonomy" id="13708"/>
    <lineage>
        <taxon>Eukaryota</taxon>
        <taxon>Viridiplantae</taxon>
        <taxon>Streptophyta</taxon>
        <taxon>Embryophyta</taxon>
        <taxon>Tracheophyta</taxon>
        <taxon>Spermatophyta</taxon>
        <taxon>Magnoliopsida</taxon>
        <taxon>eudicotyledons</taxon>
        <taxon>Gunneridae</taxon>
        <taxon>Pentapetalae</taxon>
        <taxon>asterids</taxon>
        <taxon>campanulids</taxon>
        <taxon>Asterales</taxon>
        <taxon>Asteraceae</taxon>
        <taxon>Asteroideae</taxon>
        <taxon>Heliantheae alliance</taxon>
        <taxon>Tageteae</taxon>
        <taxon>Tagetes</taxon>
    </lineage>
</organism>